<evidence type="ECO:0000313" key="2">
    <source>
        <dbReference type="EMBL" id="RNA13338.1"/>
    </source>
</evidence>
<proteinExistence type="predicted"/>
<dbReference type="EMBL" id="REGN01005440">
    <property type="protein sequence ID" value="RNA13338.1"/>
    <property type="molecule type" value="Genomic_DNA"/>
</dbReference>
<dbReference type="AlphaFoldDB" id="A0A3M7QQV3"/>
<protein>
    <submittedName>
        <fullName evidence="2">Uncharacterized protein</fullName>
    </submittedName>
</protein>
<evidence type="ECO:0000313" key="3">
    <source>
        <dbReference type="Proteomes" id="UP000276133"/>
    </source>
</evidence>
<accession>A0A3M7QQV3</accession>
<keyword evidence="1" id="KW-1133">Transmembrane helix</keyword>
<keyword evidence="3" id="KW-1185">Reference proteome</keyword>
<reference evidence="2 3" key="1">
    <citation type="journal article" date="2018" name="Sci. Rep.">
        <title>Genomic signatures of local adaptation to the degree of environmental predictability in rotifers.</title>
        <authorList>
            <person name="Franch-Gras L."/>
            <person name="Hahn C."/>
            <person name="Garcia-Roger E.M."/>
            <person name="Carmona M.J."/>
            <person name="Serra M."/>
            <person name="Gomez A."/>
        </authorList>
    </citation>
    <scope>NUCLEOTIDE SEQUENCE [LARGE SCALE GENOMIC DNA]</scope>
    <source>
        <strain evidence="2">HYR1</strain>
    </source>
</reference>
<name>A0A3M7QQV3_BRAPC</name>
<sequence>MEAKQNWAPREKVENRAKKNVTQMVILIAFNYSFGTIPYAMYYGLHELLQTRNSFIDYTLCAIGNAGLRLLIIFKIIVFFRYNKVYRNNFRVCRGKLTKKCSFHVDQKLCVKL</sequence>
<evidence type="ECO:0000256" key="1">
    <source>
        <dbReference type="SAM" id="Phobius"/>
    </source>
</evidence>
<comment type="caution">
    <text evidence="2">The sequence shown here is derived from an EMBL/GenBank/DDBJ whole genome shotgun (WGS) entry which is preliminary data.</text>
</comment>
<feature type="transmembrane region" description="Helical" evidence="1">
    <location>
        <begin position="55"/>
        <end position="80"/>
    </location>
</feature>
<keyword evidence="1" id="KW-0812">Transmembrane</keyword>
<keyword evidence="1" id="KW-0472">Membrane</keyword>
<dbReference type="Proteomes" id="UP000276133">
    <property type="component" value="Unassembled WGS sequence"/>
</dbReference>
<feature type="transmembrane region" description="Helical" evidence="1">
    <location>
        <begin position="21"/>
        <end position="43"/>
    </location>
</feature>
<organism evidence="2 3">
    <name type="scientific">Brachionus plicatilis</name>
    <name type="common">Marine rotifer</name>
    <name type="synonym">Brachionus muelleri</name>
    <dbReference type="NCBI Taxonomy" id="10195"/>
    <lineage>
        <taxon>Eukaryota</taxon>
        <taxon>Metazoa</taxon>
        <taxon>Spiralia</taxon>
        <taxon>Gnathifera</taxon>
        <taxon>Rotifera</taxon>
        <taxon>Eurotatoria</taxon>
        <taxon>Monogononta</taxon>
        <taxon>Pseudotrocha</taxon>
        <taxon>Ploima</taxon>
        <taxon>Brachionidae</taxon>
        <taxon>Brachionus</taxon>
    </lineage>
</organism>
<gene>
    <name evidence="2" type="ORF">BpHYR1_040406</name>
</gene>